<evidence type="ECO:0000259" key="3">
    <source>
        <dbReference type="Pfam" id="PF13649"/>
    </source>
</evidence>
<dbReference type="GO" id="GO:0046872">
    <property type="term" value="F:metal ion binding"/>
    <property type="evidence" value="ECO:0007669"/>
    <property type="project" value="UniProtKB-KW"/>
</dbReference>
<keyword evidence="6" id="KW-1185">Reference proteome</keyword>
<dbReference type="GO" id="GO:0008168">
    <property type="term" value="F:methyltransferase activity"/>
    <property type="evidence" value="ECO:0007669"/>
    <property type="project" value="UniProtKB-KW"/>
</dbReference>
<dbReference type="GO" id="GO:0032259">
    <property type="term" value="P:methylation"/>
    <property type="evidence" value="ECO:0007669"/>
    <property type="project" value="UniProtKB-KW"/>
</dbReference>
<dbReference type="CDD" id="cd02440">
    <property type="entry name" value="AdoMet_MTases"/>
    <property type="match status" value="1"/>
</dbReference>
<dbReference type="PANTHER" id="PTHR43591">
    <property type="entry name" value="METHYLTRANSFERASE"/>
    <property type="match status" value="1"/>
</dbReference>
<dbReference type="AlphaFoldDB" id="A0A511AQZ1"/>
<feature type="binding site" evidence="1">
    <location>
        <position position="37"/>
    </location>
    <ligand>
        <name>Zn(2+)</name>
        <dbReference type="ChEBI" id="CHEBI:29105"/>
    </ligand>
</feature>
<feature type="domain" description="23S rRNA (guanine(745)-N(1))-methyltransferase N-terminal" evidence="4">
    <location>
        <begin position="18"/>
        <end position="54"/>
    </location>
</feature>
<dbReference type="InterPro" id="IPR048647">
    <property type="entry name" value="RlmA_N"/>
</dbReference>
<evidence type="ECO:0000259" key="4">
    <source>
        <dbReference type="Pfam" id="PF21302"/>
    </source>
</evidence>
<feature type="binding site" evidence="2">
    <location>
        <begin position="104"/>
        <end position="105"/>
    </location>
    <ligand>
        <name>S-adenosyl-L-methionine</name>
        <dbReference type="ChEBI" id="CHEBI:59789"/>
    </ligand>
</feature>
<accession>A0A511AQZ1</accession>
<dbReference type="Gene3D" id="3.40.50.150">
    <property type="entry name" value="Vaccinia Virus protein VP39"/>
    <property type="match status" value="1"/>
</dbReference>
<feature type="binding site" evidence="1">
    <location>
        <position position="20"/>
    </location>
    <ligand>
        <name>Zn(2+)</name>
        <dbReference type="ChEBI" id="CHEBI:29105"/>
    </ligand>
</feature>
<organism evidence="5 6">
    <name type="scientific">Alkalibacterium kapii</name>
    <dbReference type="NCBI Taxonomy" id="426704"/>
    <lineage>
        <taxon>Bacteria</taxon>
        <taxon>Bacillati</taxon>
        <taxon>Bacillota</taxon>
        <taxon>Bacilli</taxon>
        <taxon>Lactobacillales</taxon>
        <taxon>Carnobacteriaceae</taxon>
        <taxon>Alkalibacterium</taxon>
    </lineage>
</organism>
<protein>
    <submittedName>
        <fullName evidence="5">50S rRNA methyltransferase</fullName>
    </submittedName>
</protein>
<keyword evidence="5" id="KW-0489">Methyltransferase</keyword>
<dbReference type="PANTHER" id="PTHR43591:SF24">
    <property type="entry name" value="2-METHOXY-6-POLYPRENYL-1,4-BENZOQUINOL METHYLASE, MITOCHONDRIAL"/>
    <property type="match status" value="1"/>
</dbReference>
<evidence type="ECO:0000256" key="2">
    <source>
        <dbReference type="PIRSR" id="PIRSR018249-2"/>
    </source>
</evidence>
<dbReference type="InterPro" id="IPR041698">
    <property type="entry name" value="Methyltransf_25"/>
</dbReference>
<dbReference type="PIRSF" id="PIRSF018249">
    <property type="entry name" value="MyrA_prd"/>
    <property type="match status" value="1"/>
</dbReference>
<dbReference type="OrthoDB" id="5522265at2"/>
<comment type="caution">
    <text evidence="5">The sequence shown here is derived from an EMBL/GenBank/DDBJ whole genome shotgun (WGS) entry which is preliminary data.</text>
</comment>
<name>A0A511AQZ1_9LACT</name>
<feature type="binding site" evidence="1">
    <location>
        <position position="41"/>
    </location>
    <ligand>
        <name>Zn(2+)</name>
        <dbReference type="ChEBI" id="CHEBI:29105"/>
    </ligand>
</feature>
<sequence length="277" mass="31768">MKKSDKSKLFLLDHLNLFKCPVCDSDFEEILDNQLICSQDHTFDISKKGTLHFLMKPSKTEYSKDMLLSRQHIAKMGFWQPMLDVLYSLLKEKGGTTLDAGCGEGSHSAYLRERGLAGPVIAFDISKEGINLGAATYEDLFFLVADLAQSPFQSEQFDTILNILSPSNYKEFKRLLKDGGQVIKVIPGQDYLIELRSFQTKERQFYSNENVKDKFIEHFEDLESHPVRYAVELTDREIKDFLKMTPLGWNVKVTENDYKSLRKITVDMEILIGNKTA</sequence>
<feature type="binding site" evidence="1">
    <location>
        <position position="23"/>
    </location>
    <ligand>
        <name>Zn(2+)</name>
        <dbReference type="ChEBI" id="CHEBI:29105"/>
    </ligand>
</feature>
<dbReference type="Pfam" id="PF13649">
    <property type="entry name" value="Methyltransf_25"/>
    <property type="match status" value="1"/>
</dbReference>
<reference evidence="5 6" key="1">
    <citation type="submission" date="2019-07" db="EMBL/GenBank/DDBJ databases">
        <title>Whole genome shotgun sequence of Alkalibacterium kapii NBRC 103247.</title>
        <authorList>
            <person name="Hosoyama A."/>
            <person name="Uohara A."/>
            <person name="Ohji S."/>
            <person name="Ichikawa N."/>
        </authorList>
    </citation>
    <scope>NUCLEOTIDE SEQUENCE [LARGE SCALE GENOMIC DNA]</scope>
    <source>
        <strain evidence="5 6">NBRC 103247</strain>
    </source>
</reference>
<dbReference type="InterPro" id="IPR029063">
    <property type="entry name" value="SAM-dependent_MTases_sf"/>
</dbReference>
<dbReference type="RefSeq" id="WP_146922985.1">
    <property type="nucleotide sequence ID" value="NZ_BJUY01000002.1"/>
</dbReference>
<keyword evidence="2" id="KW-0949">S-adenosyl-L-methionine</keyword>
<keyword evidence="1" id="KW-0479">Metal-binding</keyword>
<evidence type="ECO:0000313" key="6">
    <source>
        <dbReference type="Proteomes" id="UP000321662"/>
    </source>
</evidence>
<evidence type="ECO:0000313" key="5">
    <source>
        <dbReference type="EMBL" id="GEK90624.1"/>
    </source>
</evidence>
<proteinExistence type="predicted"/>
<dbReference type="InterPro" id="IPR016718">
    <property type="entry name" value="rRNA_m1G-MeTrfase_A_prd"/>
</dbReference>
<feature type="domain" description="Methyltransferase" evidence="3">
    <location>
        <begin position="98"/>
        <end position="180"/>
    </location>
</feature>
<keyword evidence="1" id="KW-0862">Zinc</keyword>
<dbReference type="SUPFAM" id="SSF53335">
    <property type="entry name" value="S-adenosyl-L-methionine-dependent methyltransferases"/>
    <property type="match status" value="1"/>
</dbReference>
<dbReference type="EMBL" id="BJUY01000002">
    <property type="protein sequence ID" value="GEK90624.1"/>
    <property type="molecule type" value="Genomic_DNA"/>
</dbReference>
<feature type="binding site" evidence="2">
    <location>
        <position position="191"/>
    </location>
    <ligand>
        <name>S-adenosyl-L-methionine</name>
        <dbReference type="ChEBI" id="CHEBI:59789"/>
    </ligand>
</feature>
<keyword evidence="5" id="KW-0808">Transferase</keyword>
<dbReference type="Pfam" id="PF21302">
    <property type="entry name" value="Zn_ribbon_RlmA"/>
    <property type="match status" value="1"/>
</dbReference>
<dbReference type="Proteomes" id="UP000321662">
    <property type="component" value="Unassembled WGS sequence"/>
</dbReference>
<gene>
    <name evidence="5" type="primary">rrmA</name>
    <name evidence="5" type="ORF">AKA01nite_02460</name>
</gene>
<evidence type="ECO:0000256" key="1">
    <source>
        <dbReference type="PIRSR" id="PIRSR018249-1"/>
    </source>
</evidence>